<dbReference type="Gene3D" id="2.40.50.90">
    <property type="match status" value="1"/>
</dbReference>
<evidence type="ECO:0000259" key="1">
    <source>
        <dbReference type="Pfam" id="PF00565"/>
    </source>
</evidence>
<dbReference type="Pfam" id="PF00565">
    <property type="entry name" value="SNase"/>
    <property type="match status" value="1"/>
</dbReference>
<dbReference type="Proteomes" id="UP000252255">
    <property type="component" value="Unassembled WGS sequence"/>
</dbReference>
<protein>
    <recommendedName>
        <fullName evidence="1">TNase-like domain-containing protein</fullName>
    </recommendedName>
</protein>
<evidence type="ECO:0000313" key="2">
    <source>
        <dbReference type="EMBL" id="RCK46145.1"/>
    </source>
</evidence>
<gene>
    <name evidence="2" type="ORF">TH30_09985</name>
</gene>
<name>A0A367WXH0_9PROT</name>
<proteinExistence type="predicted"/>
<comment type="caution">
    <text evidence="2">The sequence shown here is derived from an EMBL/GenBank/DDBJ whole genome shotgun (WGS) entry which is preliminary data.</text>
</comment>
<dbReference type="EMBL" id="JPWI01000005">
    <property type="protein sequence ID" value="RCK46145.1"/>
    <property type="molecule type" value="Genomic_DNA"/>
</dbReference>
<reference evidence="2 3" key="1">
    <citation type="submission" date="2014-07" db="EMBL/GenBank/DDBJ databases">
        <title>Draft genome sequence of Thalassospira profundimaris PR54-5.</title>
        <authorList>
            <person name="Lai Q."/>
            <person name="Shao Z."/>
        </authorList>
    </citation>
    <scope>NUCLEOTIDE SEQUENCE [LARGE SCALE GENOMIC DNA]</scope>
    <source>
        <strain evidence="2 3">PR54-5</strain>
    </source>
</reference>
<dbReference type="InterPro" id="IPR035437">
    <property type="entry name" value="SNase_OB-fold_sf"/>
</dbReference>
<accession>A0A367WXH0</accession>
<feature type="domain" description="TNase-like" evidence="1">
    <location>
        <begin position="95"/>
        <end position="207"/>
    </location>
</feature>
<dbReference type="AlphaFoldDB" id="A0A367WXH0"/>
<dbReference type="InterPro" id="IPR016071">
    <property type="entry name" value="Staphylococal_nuclease_OB-fold"/>
</dbReference>
<evidence type="ECO:0000313" key="3">
    <source>
        <dbReference type="Proteomes" id="UP000252255"/>
    </source>
</evidence>
<dbReference type="SUPFAM" id="SSF50199">
    <property type="entry name" value="Staphylococcal nuclease"/>
    <property type="match status" value="1"/>
</dbReference>
<sequence length="321" mass="35985">MFKHHSTDSLALIWHSNWGNFAAKVFVRVLGRLFYLPIVQICILLSMAFSPEVRADNWLCGVGINMRSLESRAPQNNDLVWRKVSELGVAAIDDLNAPEFKETKLRLSDLAFVPEYENAALSWMRSASRAGVEIAIASEHADYLGRHRAYVQSLSGGESGAPKMTSWSEQLLSQGLAMLLPQGRTDLTKLIAAENHAISQRSGIWSDRSPGRAYFVAADQGNADLSRVHDAIGRFVLVEGILRAVEHQEWRTYLNFGSDWRRDFTIALEDDVRRRLAKDQSPDDAFSGWIGQKVRVRGIVENRGGPYIAVDNPDRLCLMTD</sequence>
<organism evidence="2 3">
    <name type="scientific">Thalassospira profundimaris</name>
    <dbReference type="NCBI Taxonomy" id="502049"/>
    <lineage>
        <taxon>Bacteria</taxon>
        <taxon>Pseudomonadati</taxon>
        <taxon>Pseudomonadota</taxon>
        <taxon>Alphaproteobacteria</taxon>
        <taxon>Rhodospirillales</taxon>
        <taxon>Thalassospiraceae</taxon>
        <taxon>Thalassospira</taxon>
    </lineage>
</organism>